<dbReference type="InParanoid" id="A0A3N4LE74"/>
<proteinExistence type="predicted"/>
<accession>A0A3N4LE74</accession>
<protein>
    <recommendedName>
        <fullName evidence="3">CCHC-type domain-containing protein</fullName>
    </recommendedName>
</protein>
<dbReference type="Proteomes" id="UP000267821">
    <property type="component" value="Unassembled WGS sequence"/>
</dbReference>
<evidence type="ECO:0000313" key="2">
    <source>
        <dbReference type="Proteomes" id="UP000267821"/>
    </source>
</evidence>
<evidence type="ECO:0000313" key="1">
    <source>
        <dbReference type="EMBL" id="RPB19779.1"/>
    </source>
</evidence>
<dbReference type="OrthoDB" id="5483117at2759"/>
<sequence length="251" mass="28515">MKKAEELEKKIEAEAAVPTENLVDLEGTVGKVKNLLKVKGLTEGYTPWQVSMGAKHGEPKDESTWTVKRVKEDADPLRVVGEVGKALIGVFGRTEEILNIWVEDPKSVQLLVPSAPLMVPRGRKALGEKIKEENKDLRMARRLPKLWGSAKVTEFIFDVADSEEAKRIIKSGLMWEGQRRKVSYFEREPRVWPTNVWSNIHCNKCKGLGHMRKDCMVSPGTTVEKYTRKFGVGLQMTWPNKRLKDLDKEGF</sequence>
<name>A0A3N4LE74_9PEZI</name>
<organism evidence="1 2">
    <name type="scientific">Terfezia boudieri ATCC MYA-4762</name>
    <dbReference type="NCBI Taxonomy" id="1051890"/>
    <lineage>
        <taxon>Eukaryota</taxon>
        <taxon>Fungi</taxon>
        <taxon>Dikarya</taxon>
        <taxon>Ascomycota</taxon>
        <taxon>Pezizomycotina</taxon>
        <taxon>Pezizomycetes</taxon>
        <taxon>Pezizales</taxon>
        <taxon>Pezizaceae</taxon>
        <taxon>Terfezia</taxon>
    </lineage>
</organism>
<dbReference type="EMBL" id="ML121583">
    <property type="protein sequence ID" value="RPB19779.1"/>
    <property type="molecule type" value="Genomic_DNA"/>
</dbReference>
<gene>
    <name evidence="1" type="ORF">L211DRAFT_852895</name>
</gene>
<reference evidence="1 2" key="1">
    <citation type="journal article" date="2018" name="Nat. Ecol. Evol.">
        <title>Pezizomycetes genomes reveal the molecular basis of ectomycorrhizal truffle lifestyle.</title>
        <authorList>
            <person name="Murat C."/>
            <person name="Payen T."/>
            <person name="Noel B."/>
            <person name="Kuo A."/>
            <person name="Morin E."/>
            <person name="Chen J."/>
            <person name="Kohler A."/>
            <person name="Krizsan K."/>
            <person name="Balestrini R."/>
            <person name="Da Silva C."/>
            <person name="Montanini B."/>
            <person name="Hainaut M."/>
            <person name="Levati E."/>
            <person name="Barry K.W."/>
            <person name="Belfiori B."/>
            <person name="Cichocki N."/>
            <person name="Clum A."/>
            <person name="Dockter R.B."/>
            <person name="Fauchery L."/>
            <person name="Guy J."/>
            <person name="Iotti M."/>
            <person name="Le Tacon F."/>
            <person name="Lindquist E.A."/>
            <person name="Lipzen A."/>
            <person name="Malagnac F."/>
            <person name="Mello A."/>
            <person name="Molinier V."/>
            <person name="Miyauchi S."/>
            <person name="Poulain J."/>
            <person name="Riccioni C."/>
            <person name="Rubini A."/>
            <person name="Sitrit Y."/>
            <person name="Splivallo R."/>
            <person name="Traeger S."/>
            <person name="Wang M."/>
            <person name="Zifcakova L."/>
            <person name="Wipf D."/>
            <person name="Zambonelli A."/>
            <person name="Paolocci F."/>
            <person name="Nowrousian M."/>
            <person name="Ottonello S."/>
            <person name="Baldrian P."/>
            <person name="Spatafora J.W."/>
            <person name="Henrissat B."/>
            <person name="Nagy L.G."/>
            <person name="Aury J.M."/>
            <person name="Wincker P."/>
            <person name="Grigoriev I.V."/>
            <person name="Bonfante P."/>
            <person name="Martin F.M."/>
        </authorList>
    </citation>
    <scope>NUCLEOTIDE SEQUENCE [LARGE SCALE GENOMIC DNA]</scope>
    <source>
        <strain evidence="1 2">ATCC MYA-4762</strain>
    </source>
</reference>
<keyword evidence="2" id="KW-1185">Reference proteome</keyword>
<dbReference type="AlphaFoldDB" id="A0A3N4LE74"/>
<evidence type="ECO:0008006" key="3">
    <source>
        <dbReference type="Google" id="ProtNLM"/>
    </source>
</evidence>